<dbReference type="EMBL" id="CAMXCT020001712">
    <property type="protein sequence ID" value="CAL1145798.1"/>
    <property type="molecule type" value="Genomic_DNA"/>
</dbReference>
<comment type="caution">
    <text evidence="1">The sequence shown here is derived from an EMBL/GenBank/DDBJ whole genome shotgun (WGS) entry which is preliminary data.</text>
</comment>
<reference evidence="1" key="1">
    <citation type="submission" date="2022-10" db="EMBL/GenBank/DDBJ databases">
        <authorList>
            <person name="Chen Y."/>
            <person name="Dougan E. K."/>
            <person name="Chan C."/>
            <person name="Rhodes N."/>
            <person name="Thang M."/>
        </authorList>
    </citation>
    <scope>NUCLEOTIDE SEQUENCE</scope>
</reference>
<evidence type="ECO:0000313" key="3">
    <source>
        <dbReference type="EMBL" id="CAL4779735.1"/>
    </source>
</evidence>
<dbReference type="InterPro" id="IPR036188">
    <property type="entry name" value="FAD/NAD-bd_sf"/>
</dbReference>
<dbReference type="AlphaFoldDB" id="A0A9P1CKP8"/>
<evidence type="ECO:0000313" key="2">
    <source>
        <dbReference type="EMBL" id="CAL1145798.1"/>
    </source>
</evidence>
<dbReference type="EMBL" id="CAMXCT030001712">
    <property type="protein sequence ID" value="CAL4779735.1"/>
    <property type="molecule type" value="Genomic_DNA"/>
</dbReference>
<name>A0A9P1CKP8_9DINO</name>
<gene>
    <name evidence="1" type="ORF">C1SCF055_LOCUS19257</name>
</gene>
<evidence type="ECO:0000313" key="4">
    <source>
        <dbReference type="Proteomes" id="UP001152797"/>
    </source>
</evidence>
<sequence length="147" mass="15998">MLAINQPGANIDNRGTFPYFMNVNKAWPSTNALLGFATGRYAIASEQKTDAEVQADFMSRIRQQFPNAPEPTQFKRNPAEREPSGAAMNLRCWEHTSPLFAATVHGAYQSGQRAATDVINGMPSASALSASKDLPLAVLLMALLLSW</sequence>
<evidence type="ECO:0000313" key="1">
    <source>
        <dbReference type="EMBL" id="CAI3992423.1"/>
    </source>
</evidence>
<dbReference type="Gene3D" id="3.50.50.60">
    <property type="entry name" value="FAD/NAD(P)-binding domain"/>
    <property type="match status" value="1"/>
</dbReference>
<dbReference type="EMBL" id="CAMXCT010001712">
    <property type="protein sequence ID" value="CAI3992423.1"/>
    <property type="molecule type" value="Genomic_DNA"/>
</dbReference>
<dbReference type="Proteomes" id="UP001152797">
    <property type="component" value="Unassembled WGS sequence"/>
</dbReference>
<dbReference type="SUPFAM" id="SSF54373">
    <property type="entry name" value="FAD-linked reductases, C-terminal domain"/>
    <property type="match status" value="1"/>
</dbReference>
<keyword evidence="4" id="KW-1185">Reference proteome</keyword>
<dbReference type="OrthoDB" id="5046242at2759"/>
<reference evidence="2" key="2">
    <citation type="submission" date="2024-04" db="EMBL/GenBank/DDBJ databases">
        <authorList>
            <person name="Chen Y."/>
            <person name="Shah S."/>
            <person name="Dougan E. K."/>
            <person name="Thang M."/>
            <person name="Chan C."/>
        </authorList>
    </citation>
    <scope>NUCLEOTIDE SEQUENCE [LARGE SCALE GENOMIC DNA]</scope>
</reference>
<proteinExistence type="predicted"/>
<accession>A0A9P1CKP8</accession>
<protein>
    <submittedName>
        <fullName evidence="3">Polyamine oxidase 3</fullName>
    </submittedName>
</protein>
<organism evidence="1">
    <name type="scientific">Cladocopium goreaui</name>
    <dbReference type="NCBI Taxonomy" id="2562237"/>
    <lineage>
        <taxon>Eukaryota</taxon>
        <taxon>Sar</taxon>
        <taxon>Alveolata</taxon>
        <taxon>Dinophyceae</taxon>
        <taxon>Suessiales</taxon>
        <taxon>Symbiodiniaceae</taxon>
        <taxon>Cladocopium</taxon>
    </lineage>
</organism>